<dbReference type="HOGENOM" id="CLU_261443_0_0_1"/>
<feature type="compositionally biased region" description="Basic and acidic residues" evidence="6">
    <location>
        <begin position="968"/>
        <end position="977"/>
    </location>
</feature>
<sequence>MSAHQASDHVAAVKYKHAINNWIKMPFYENDDAFRTALADLHKSLVEGLQLKDDAHIEEFLNSDEVYMDICVQWHLLKLAIQGMTEKRSMSLYERNVQLSKMLMASKKAGWELLLLQPGGRIMMDSCKHRKPSSHRGNECSDSSWHWGNNEEEEKNLFAMALCEGHPYMEALLTEAQELYSRQLPTEAGNSDAKQQTEDYFALRVRNGTIHNDIVVAHKKAASALGPVLRRIPAILLPGNQHESDKKLLDRVIEDQLLGLAKVILKSEHHRELLATRERIVKAIEDWLRCPQSHSALQSVIHAFRYDDYDGKRDGDKASRRDLAINLLSNAPEDVLQSPEVLTVVMKNNLLDEHDMLKIYSRDTSDNGEESLPAPFASVACFLQNVHGILHMAVFYQQQPLVEALLRCNARLATTLAYIEASTIGGTVPLRRQRKTSAEMAVPAVDAASAANSVLHGQQVDDGYYPLWYNNEANPMLKATILTEPRHVKDDEDSLLALKQRNAGWEQIRSALIYCTMKHAENVQTLLTVLRESRESEINFDMSRLLIEGTSVADFVTSMTRDGQSYNLIRYEETIRYADFPVLDLSTQPQGTPSQNMPRSYLQRAHREIPDMLEWLAKHGVRRIITLRVPDRMAHPHDELEIAEAVRRFRVEELDWRILDLSLNIFKPYGEPESIPLICTIDSDKTKDGNTDETKDDNTNEIKEKKTGKTKDTKTDKTGGKTGKTSKIPKIMEDQNETKCKTSGETSVQRTYLRRLHLYTGGRRSALDHWFSSEGLESTKLDHVSIHVIKELTTKEQSNATLRYINGKVEELKKRKASMKIDVQSQFWTVETETPRLQEISEGLESTKLDHVSIHVIKELTTKEQSNATLRYINGKVEELKKREASMKIDVQSQFWTVETETPRLQEIIHQLSPRLAQFIANYRQRASNIHDDRKRFRPAKVAIIDNGILSMDPPSAPPVASPTRPEAPADVHDRGGKYNNNKSSKQHLQSQGFLMADNLWARICDGKSFVYERDSLSPWYLASNPHGTQMANLVCAIDPLCQLFIAKIADSHYGYSAARAAEAVNWAIEKGVDIISMSFTTTEDHKPFNEAVQRAMGAGILVVCSHHDEGARLSTKVFPACLSSVGMHHTMLRMAGCNMYGKLQHDWDDYTVDAASKKDNQYDFCINSQDVSVGTIPFLAASTERVSGSSVATAIAAGVCSLLIACLRTLDEMAPSAKADPTTKEGRAMLHMHENVRRALATDDRPSYAAIKNYLSTMAPSTTNPRFITLDRFARLDELRDDTSSGFFKRFVDLAANFKV</sequence>
<gene>
    <name evidence="8" type="ORF">BBAD15_g9797</name>
</gene>
<reference evidence="8 9" key="1">
    <citation type="submission" date="2012-10" db="EMBL/GenBank/DDBJ databases">
        <title>Genome sequencing and analysis of entomopathogenic fungi Beauveria bassiana D1-5.</title>
        <authorList>
            <person name="Li Q."/>
            <person name="Wang L."/>
            <person name="Zhang Z."/>
            <person name="Wang Q."/>
            <person name="Ren J."/>
            <person name="Wang M."/>
            <person name="Xu W."/>
            <person name="Wang J."/>
            <person name="Lu Y."/>
            <person name="Du Q."/>
            <person name="Sun Z."/>
        </authorList>
    </citation>
    <scope>NUCLEOTIDE SEQUENCE [LARGE SCALE GENOMIC DNA]</scope>
    <source>
        <strain evidence="8 9">D1-5</strain>
    </source>
</reference>
<dbReference type="Pfam" id="PF00082">
    <property type="entry name" value="Peptidase_S8"/>
    <property type="match status" value="1"/>
</dbReference>
<dbReference type="PANTHER" id="PTHR43806:SF11">
    <property type="entry name" value="CEREVISIN-RELATED"/>
    <property type="match status" value="1"/>
</dbReference>
<evidence type="ECO:0000256" key="4">
    <source>
        <dbReference type="ARBA" id="ARBA00022825"/>
    </source>
</evidence>
<dbReference type="InterPro" id="IPR000209">
    <property type="entry name" value="Peptidase_S8/S53_dom"/>
</dbReference>
<protein>
    <submittedName>
        <fullName evidence="8">Intracellular serine protease</fullName>
    </submittedName>
</protein>
<accession>A0A0A2VW15</accession>
<dbReference type="eggNOG" id="ENOG502QV1T">
    <property type="taxonomic scope" value="Eukaryota"/>
</dbReference>
<name>A0A0A2VW15_BEABA</name>
<feature type="active site" description="Charge relay system" evidence="5">
    <location>
        <position position="946"/>
    </location>
</feature>
<dbReference type="Gene3D" id="3.40.50.200">
    <property type="entry name" value="Peptidase S8/S53 domain"/>
    <property type="match status" value="1"/>
</dbReference>
<dbReference type="STRING" id="1245745.A0A0A2VW15"/>
<dbReference type="PANTHER" id="PTHR43806">
    <property type="entry name" value="PEPTIDASE S8"/>
    <property type="match status" value="1"/>
</dbReference>
<evidence type="ECO:0000313" key="8">
    <source>
        <dbReference type="EMBL" id="KGQ04964.1"/>
    </source>
</evidence>
<comment type="similarity">
    <text evidence="1 5">Belongs to the peptidase S8 family.</text>
</comment>
<dbReference type="InterPro" id="IPR050131">
    <property type="entry name" value="Peptidase_S8_subtilisin-like"/>
</dbReference>
<dbReference type="GO" id="GO:0004252">
    <property type="term" value="F:serine-type endopeptidase activity"/>
    <property type="evidence" value="ECO:0007669"/>
    <property type="project" value="UniProtKB-UniRule"/>
</dbReference>
<evidence type="ECO:0000256" key="1">
    <source>
        <dbReference type="ARBA" id="ARBA00011073"/>
    </source>
</evidence>
<feature type="region of interest" description="Disordered" evidence="6">
    <location>
        <begin position="681"/>
        <end position="727"/>
    </location>
</feature>
<evidence type="ECO:0000259" key="7">
    <source>
        <dbReference type="Pfam" id="PF00082"/>
    </source>
</evidence>
<feature type="active site" description="Charge relay system" evidence="5">
    <location>
        <position position="1027"/>
    </location>
</feature>
<dbReference type="GO" id="GO:0006508">
    <property type="term" value="P:proteolysis"/>
    <property type="evidence" value="ECO:0007669"/>
    <property type="project" value="UniProtKB-KW"/>
</dbReference>
<keyword evidence="4 5" id="KW-0720">Serine protease</keyword>
<feature type="region of interest" description="Disordered" evidence="6">
    <location>
        <begin position="953"/>
        <end position="985"/>
    </location>
</feature>
<feature type="active site" description="Charge relay system" evidence="5">
    <location>
        <position position="1191"/>
    </location>
</feature>
<proteinExistence type="inferred from homology"/>
<evidence type="ECO:0000313" key="9">
    <source>
        <dbReference type="Proteomes" id="UP000030106"/>
    </source>
</evidence>
<dbReference type="Proteomes" id="UP000030106">
    <property type="component" value="Unassembled WGS sequence"/>
</dbReference>
<organism evidence="8 9">
    <name type="scientific">Beauveria bassiana D1-5</name>
    <dbReference type="NCBI Taxonomy" id="1245745"/>
    <lineage>
        <taxon>Eukaryota</taxon>
        <taxon>Fungi</taxon>
        <taxon>Dikarya</taxon>
        <taxon>Ascomycota</taxon>
        <taxon>Pezizomycotina</taxon>
        <taxon>Sordariomycetes</taxon>
        <taxon>Hypocreomycetidae</taxon>
        <taxon>Hypocreales</taxon>
        <taxon>Cordycipitaceae</taxon>
        <taxon>Beauveria</taxon>
    </lineage>
</organism>
<feature type="domain" description="Peptidase S8/S53" evidence="7">
    <location>
        <begin position="941"/>
        <end position="1206"/>
    </location>
</feature>
<evidence type="ECO:0000256" key="6">
    <source>
        <dbReference type="SAM" id="MobiDB-lite"/>
    </source>
</evidence>
<evidence type="ECO:0000256" key="2">
    <source>
        <dbReference type="ARBA" id="ARBA00022670"/>
    </source>
</evidence>
<dbReference type="InterPro" id="IPR036852">
    <property type="entry name" value="Peptidase_S8/S53_dom_sf"/>
</dbReference>
<dbReference type="SUPFAM" id="SSF52743">
    <property type="entry name" value="Subtilisin-like"/>
    <property type="match status" value="1"/>
</dbReference>
<dbReference type="PROSITE" id="PS51892">
    <property type="entry name" value="SUBTILASE"/>
    <property type="match status" value="1"/>
</dbReference>
<evidence type="ECO:0000256" key="3">
    <source>
        <dbReference type="ARBA" id="ARBA00022801"/>
    </source>
</evidence>
<dbReference type="EMBL" id="ANFO01000991">
    <property type="protein sequence ID" value="KGQ04964.1"/>
    <property type="molecule type" value="Genomic_DNA"/>
</dbReference>
<keyword evidence="3 5" id="KW-0378">Hydrolase</keyword>
<keyword evidence="2 5" id="KW-0645">Protease</keyword>
<feature type="compositionally biased region" description="Basic and acidic residues" evidence="6">
    <location>
        <begin position="682"/>
        <end position="719"/>
    </location>
</feature>
<comment type="caution">
    <text evidence="8">The sequence shown here is derived from an EMBL/GenBank/DDBJ whole genome shotgun (WGS) entry which is preliminary data.</text>
</comment>
<evidence type="ECO:0000256" key="5">
    <source>
        <dbReference type="PROSITE-ProRule" id="PRU01240"/>
    </source>
</evidence>